<proteinExistence type="predicted"/>
<evidence type="ECO:0000313" key="2">
    <source>
        <dbReference type="Proteomes" id="UP000037696"/>
    </source>
</evidence>
<gene>
    <name evidence="1" type="ORF">ACN38_g2971</name>
</gene>
<dbReference type="Proteomes" id="UP000037696">
    <property type="component" value="Unassembled WGS sequence"/>
</dbReference>
<sequence length="84" mass="9906">MPEFNASNALFWPDLWATKYATGTYNSLSYKDSPTPKLAAKRSANLVQIQFRFNSDSIQIELRFSSDLIYFKSPYAHFRRHQFY</sequence>
<comment type="caution">
    <text evidence="1">The sequence shown here is derived from an EMBL/GenBank/DDBJ whole genome shotgun (WGS) entry which is preliminary data.</text>
</comment>
<name>A0A0M8P5X5_9EURO</name>
<organism evidence="1 2">
    <name type="scientific">Penicillium nordicum</name>
    <dbReference type="NCBI Taxonomy" id="229535"/>
    <lineage>
        <taxon>Eukaryota</taxon>
        <taxon>Fungi</taxon>
        <taxon>Dikarya</taxon>
        <taxon>Ascomycota</taxon>
        <taxon>Pezizomycotina</taxon>
        <taxon>Eurotiomycetes</taxon>
        <taxon>Eurotiomycetidae</taxon>
        <taxon>Eurotiales</taxon>
        <taxon>Aspergillaceae</taxon>
        <taxon>Penicillium</taxon>
    </lineage>
</organism>
<dbReference type="AlphaFoldDB" id="A0A0M8P5X5"/>
<evidence type="ECO:0000313" key="1">
    <source>
        <dbReference type="EMBL" id="KOS46066.1"/>
    </source>
</evidence>
<protein>
    <submittedName>
        <fullName evidence="1">Uncharacterized protein</fullName>
    </submittedName>
</protein>
<keyword evidence="2" id="KW-1185">Reference proteome</keyword>
<accession>A0A0M8P5X5</accession>
<dbReference type="EMBL" id="LHQQ01000034">
    <property type="protein sequence ID" value="KOS46066.1"/>
    <property type="molecule type" value="Genomic_DNA"/>
</dbReference>
<reference evidence="1 2" key="1">
    <citation type="submission" date="2015-08" db="EMBL/GenBank/DDBJ databases">
        <title>Genome sequencing of Penicillium nordicum.</title>
        <authorList>
            <person name="Nguyen H.D."/>
            <person name="Seifert K.A."/>
        </authorList>
    </citation>
    <scope>NUCLEOTIDE SEQUENCE [LARGE SCALE GENOMIC DNA]</scope>
    <source>
        <strain evidence="1 2">DAOMC 185683</strain>
    </source>
</reference>